<keyword evidence="1" id="KW-0812">Transmembrane</keyword>
<name>A0ABR9P9M8_9ACTN</name>
<feature type="transmembrane region" description="Helical" evidence="1">
    <location>
        <begin position="85"/>
        <end position="104"/>
    </location>
</feature>
<dbReference type="PANTHER" id="PTHR33741">
    <property type="entry name" value="TRANSMEMBRANE PROTEIN DDB_G0269096-RELATED"/>
    <property type="match status" value="1"/>
</dbReference>
<feature type="transmembrane region" description="Helical" evidence="1">
    <location>
        <begin position="111"/>
        <end position="131"/>
    </location>
</feature>
<comment type="caution">
    <text evidence="3">The sequence shown here is derived from an EMBL/GenBank/DDBJ whole genome shotgun (WGS) entry which is preliminary data.</text>
</comment>
<keyword evidence="4" id="KW-1185">Reference proteome</keyword>
<keyword evidence="1" id="KW-0472">Membrane</keyword>
<dbReference type="Pfam" id="PF04982">
    <property type="entry name" value="TM_HPP"/>
    <property type="match status" value="1"/>
</dbReference>
<accession>A0ABR9P9M8</accession>
<evidence type="ECO:0000313" key="4">
    <source>
        <dbReference type="Proteomes" id="UP000806528"/>
    </source>
</evidence>
<feature type="transmembrane region" description="Helical" evidence="1">
    <location>
        <begin position="151"/>
        <end position="173"/>
    </location>
</feature>
<proteinExistence type="predicted"/>
<feature type="transmembrane region" description="Helical" evidence="1">
    <location>
        <begin position="61"/>
        <end position="79"/>
    </location>
</feature>
<keyword evidence="1" id="KW-1133">Transmembrane helix</keyword>
<dbReference type="EMBL" id="JADBGI010000015">
    <property type="protein sequence ID" value="MBE3000552.1"/>
    <property type="molecule type" value="Genomic_DNA"/>
</dbReference>
<sequence>MNSSERPAAGLRGLLGRWAVFVRHGTVSPQQRPPWHVILAASLAGAMTIGVLALTGDVAGTPVLVAAFGSSCVLVFLLPDGPLSQPAGVIGGHFVSALCGLVVHTLMPVEWWSLGLSVGVAMAAMAALRIVHPPAGATPIAIMLTHGGWDYLFTPVLAGAVLLTSCALLHRLLMRRISGG</sequence>
<dbReference type="RefSeq" id="WP_193123147.1">
    <property type="nucleotide sequence ID" value="NZ_JADBGI010000015.1"/>
</dbReference>
<dbReference type="Proteomes" id="UP000806528">
    <property type="component" value="Unassembled WGS sequence"/>
</dbReference>
<gene>
    <name evidence="3" type="ORF">IDM40_17845</name>
</gene>
<organism evidence="3 4">
    <name type="scientific">Nocardiopsis coralli</name>
    <dbReference type="NCBI Taxonomy" id="2772213"/>
    <lineage>
        <taxon>Bacteria</taxon>
        <taxon>Bacillati</taxon>
        <taxon>Actinomycetota</taxon>
        <taxon>Actinomycetes</taxon>
        <taxon>Streptosporangiales</taxon>
        <taxon>Nocardiopsidaceae</taxon>
        <taxon>Nocardiopsis</taxon>
    </lineage>
</organism>
<feature type="domain" description="HPP transmembrane region" evidence="2">
    <location>
        <begin position="31"/>
        <end position="173"/>
    </location>
</feature>
<dbReference type="InterPro" id="IPR007065">
    <property type="entry name" value="HPP"/>
</dbReference>
<protein>
    <submittedName>
        <fullName evidence="3">HPP family protein</fullName>
    </submittedName>
</protein>
<evidence type="ECO:0000313" key="3">
    <source>
        <dbReference type="EMBL" id="MBE3000552.1"/>
    </source>
</evidence>
<feature type="transmembrane region" description="Helical" evidence="1">
    <location>
        <begin position="35"/>
        <end position="54"/>
    </location>
</feature>
<dbReference type="PANTHER" id="PTHR33741:SF5">
    <property type="entry name" value="TRANSMEMBRANE PROTEIN DDB_G0269096-RELATED"/>
    <property type="match status" value="1"/>
</dbReference>
<evidence type="ECO:0000256" key="1">
    <source>
        <dbReference type="SAM" id="Phobius"/>
    </source>
</evidence>
<evidence type="ECO:0000259" key="2">
    <source>
        <dbReference type="Pfam" id="PF04982"/>
    </source>
</evidence>
<reference evidence="3 4" key="1">
    <citation type="submission" date="2020-09" db="EMBL/GenBank/DDBJ databases">
        <title>Diversity and distribution of actinomycetes associated with coral in the coast of Hainan.</title>
        <authorList>
            <person name="Li F."/>
        </authorList>
    </citation>
    <scope>NUCLEOTIDE SEQUENCE [LARGE SCALE GENOMIC DNA]</scope>
    <source>
        <strain evidence="3 4">HNM0947</strain>
    </source>
</reference>
<dbReference type="InterPro" id="IPR058581">
    <property type="entry name" value="TM_HPP"/>
</dbReference>